<protein>
    <submittedName>
        <fullName evidence="1">Jg4168 protein</fullName>
    </submittedName>
</protein>
<keyword evidence="2" id="KW-1185">Reference proteome</keyword>
<proteinExistence type="predicted"/>
<sequence length="107" mass="11511">MKTELHLVERLETEHVRLSVIQPDHPPLAAELGSRVVARASRLMQDTGDPRLPFPSLQELAAIKKVAETLIMLGQEVIPSIIGEMPMGGMGSTSSSIDVPNDAVSSN</sequence>
<gene>
    <name evidence="1" type="primary">jg4168</name>
    <name evidence="1" type="ORF">PAEG_LOCUS23329</name>
</gene>
<evidence type="ECO:0000313" key="1">
    <source>
        <dbReference type="EMBL" id="CAH2258408.1"/>
    </source>
</evidence>
<comment type="caution">
    <text evidence="1">The sequence shown here is derived from an EMBL/GenBank/DDBJ whole genome shotgun (WGS) entry which is preliminary data.</text>
</comment>
<dbReference type="AlphaFoldDB" id="A0A8S4S865"/>
<evidence type="ECO:0000313" key="2">
    <source>
        <dbReference type="Proteomes" id="UP000838756"/>
    </source>
</evidence>
<dbReference type="OrthoDB" id="7960203at2759"/>
<organism evidence="1 2">
    <name type="scientific">Pararge aegeria aegeria</name>
    <dbReference type="NCBI Taxonomy" id="348720"/>
    <lineage>
        <taxon>Eukaryota</taxon>
        <taxon>Metazoa</taxon>
        <taxon>Ecdysozoa</taxon>
        <taxon>Arthropoda</taxon>
        <taxon>Hexapoda</taxon>
        <taxon>Insecta</taxon>
        <taxon>Pterygota</taxon>
        <taxon>Neoptera</taxon>
        <taxon>Endopterygota</taxon>
        <taxon>Lepidoptera</taxon>
        <taxon>Glossata</taxon>
        <taxon>Ditrysia</taxon>
        <taxon>Papilionoidea</taxon>
        <taxon>Nymphalidae</taxon>
        <taxon>Satyrinae</taxon>
        <taxon>Satyrini</taxon>
        <taxon>Parargina</taxon>
        <taxon>Pararge</taxon>
    </lineage>
</organism>
<reference evidence="1" key="1">
    <citation type="submission" date="2022-03" db="EMBL/GenBank/DDBJ databases">
        <authorList>
            <person name="Lindestad O."/>
        </authorList>
    </citation>
    <scope>NUCLEOTIDE SEQUENCE</scope>
</reference>
<dbReference type="EMBL" id="CAKXAJ010026146">
    <property type="protein sequence ID" value="CAH2258408.1"/>
    <property type="molecule type" value="Genomic_DNA"/>
</dbReference>
<dbReference type="Proteomes" id="UP000838756">
    <property type="component" value="Unassembled WGS sequence"/>
</dbReference>
<accession>A0A8S4S865</accession>
<name>A0A8S4S865_9NEOP</name>